<organism evidence="1 2">
    <name type="scientific">Mucilaginibacter arboris</name>
    <dbReference type="NCBI Taxonomy" id="2682090"/>
    <lineage>
        <taxon>Bacteria</taxon>
        <taxon>Pseudomonadati</taxon>
        <taxon>Bacteroidota</taxon>
        <taxon>Sphingobacteriia</taxon>
        <taxon>Sphingobacteriales</taxon>
        <taxon>Sphingobacteriaceae</taxon>
        <taxon>Mucilaginibacter</taxon>
    </lineage>
</organism>
<evidence type="ECO:0000313" key="2">
    <source>
        <dbReference type="Proteomes" id="UP000462014"/>
    </source>
</evidence>
<accession>A0A7K1SVW1</accession>
<evidence type="ECO:0000313" key="1">
    <source>
        <dbReference type="EMBL" id="MVN21377.1"/>
    </source>
</evidence>
<gene>
    <name evidence="1" type="ORF">GO621_07485</name>
</gene>
<comment type="caution">
    <text evidence="1">The sequence shown here is derived from an EMBL/GenBank/DDBJ whole genome shotgun (WGS) entry which is preliminary data.</text>
</comment>
<sequence length="66" mass="7657">MLLLSPKNWQGRLPFAPASKGQIPIYSAKRSIRANTGHIEWRGIILKISYKIEILFFNIKAMLIFR</sequence>
<dbReference type="AlphaFoldDB" id="A0A7K1SVW1"/>
<name>A0A7K1SVW1_9SPHI</name>
<dbReference type="RefSeq" id="WP_157565645.1">
    <property type="nucleotide sequence ID" value="NZ_WPIK01000005.1"/>
</dbReference>
<reference evidence="1 2" key="1">
    <citation type="submission" date="2019-12" db="EMBL/GenBank/DDBJ databases">
        <title>Mucilaginibacter sp. HMF7410 genome sequencing and assembly.</title>
        <authorList>
            <person name="Kang H."/>
            <person name="Cha I."/>
            <person name="Kim H."/>
            <person name="Joh K."/>
        </authorList>
    </citation>
    <scope>NUCLEOTIDE SEQUENCE [LARGE SCALE GENOMIC DNA]</scope>
    <source>
        <strain evidence="1 2">HMF7410</strain>
    </source>
</reference>
<dbReference type="EMBL" id="WPIK01000005">
    <property type="protein sequence ID" value="MVN21377.1"/>
    <property type="molecule type" value="Genomic_DNA"/>
</dbReference>
<protein>
    <submittedName>
        <fullName evidence="1">Uncharacterized protein</fullName>
    </submittedName>
</protein>
<keyword evidence="2" id="KW-1185">Reference proteome</keyword>
<dbReference type="Proteomes" id="UP000462014">
    <property type="component" value="Unassembled WGS sequence"/>
</dbReference>
<proteinExistence type="predicted"/>